<comment type="subcellular location">
    <subcellularLocation>
        <location evidence="1">Cell envelope</location>
    </subcellularLocation>
</comment>
<dbReference type="Gene3D" id="6.10.140.1990">
    <property type="match status" value="1"/>
</dbReference>
<dbReference type="AlphaFoldDB" id="A0A5B2VD47"/>
<evidence type="ECO:0000256" key="2">
    <source>
        <dbReference type="ARBA" id="ARBA00023054"/>
    </source>
</evidence>
<reference evidence="8 9" key="2">
    <citation type="submission" date="2019-09" db="EMBL/GenBank/DDBJ databases">
        <authorList>
            <person name="Jin C."/>
        </authorList>
    </citation>
    <scope>NUCLEOTIDE SEQUENCE [LARGE SCALE GENOMIC DNA]</scope>
    <source>
        <strain evidence="8 9">BN140002</strain>
    </source>
</reference>
<sequence length="559" mass="58763">MWVWSAATLVLLAGAGGYAWTNAGGSGANDAPYRTAAADRGTITASVRATGSLTPITTVLVGSQLSGQVIEILADYNSPVKAGQVLARLNPEQIKSRQDAARADLAQARADVAVRRAQIDRARASRLKAEATLRDVTAQRDRVTAQLADARRTLERQSELNSRAVGAQTSVETARTAVEVQTATLASSEAQIAALAAETRGLEADVALAEGQLQAGEAVVLQREAKLRDVEIDLERTEIRSPVDGVVIKRDIDLGQTVAASLNAPTLFQVAQDLRRIDIYANIDEADVGRLKPGQPVTFGVNAYPNRTFEGAVKLVRLSAQTVQNVVTYTAVIEVQNRDEALLPGMTANLQIVTEERRDVLRVPNAALRFRAPGATASPTPLGPAPAQAQAAERGGGRGGRAGEAFRERLMSEVQPTPEQASAIQAILAEARGNAPGREPGLSDEERRAAGRQYRAELMAKVSAVLDPERRAKLAAMMGEGRRGPADPGSPGRVFVLDAQGRPQGLTLRVGATDGSFTEVIAGDLKEGAPVIVGGGPRPAADAPAGAGRAPGSRGPRLF</sequence>
<gene>
    <name evidence="8" type="ORF">F0L46_10530</name>
</gene>
<feature type="signal peptide" evidence="5">
    <location>
        <begin position="1"/>
        <end position="19"/>
    </location>
</feature>
<dbReference type="Gene3D" id="2.40.50.100">
    <property type="match status" value="2"/>
</dbReference>
<evidence type="ECO:0000256" key="1">
    <source>
        <dbReference type="ARBA" id="ARBA00004196"/>
    </source>
</evidence>
<reference evidence="8 9" key="1">
    <citation type="submission" date="2019-09" db="EMBL/GenBank/DDBJ databases">
        <title>Salinarimonas rosea gen. nov., sp. nov., a new member of the a-2 subgroup of the Proteobacteria.</title>
        <authorList>
            <person name="Liu J."/>
        </authorList>
    </citation>
    <scope>NUCLEOTIDE SEQUENCE [LARGE SCALE GENOMIC DNA]</scope>
    <source>
        <strain evidence="8 9">BN140002</strain>
    </source>
</reference>
<comment type="caution">
    <text evidence="8">The sequence shown here is derived from an EMBL/GenBank/DDBJ whole genome shotgun (WGS) entry which is preliminary data.</text>
</comment>
<dbReference type="InterPro" id="IPR058625">
    <property type="entry name" value="MdtA-like_BSH"/>
</dbReference>
<dbReference type="PANTHER" id="PTHR32347:SF14">
    <property type="entry name" value="EFFLUX SYSTEM COMPONENT YKNX-RELATED"/>
    <property type="match status" value="1"/>
</dbReference>
<evidence type="ECO:0000259" key="7">
    <source>
        <dbReference type="Pfam" id="PF25954"/>
    </source>
</evidence>
<keyword evidence="2 3" id="KW-0175">Coiled coil</keyword>
<feature type="domain" description="CusB-like beta-barrel" evidence="7">
    <location>
        <begin position="280"/>
        <end position="355"/>
    </location>
</feature>
<evidence type="ECO:0000256" key="4">
    <source>
        <dbReference type="SAM" id="MobiDB-lite"/>
    </source>
</evidence>
<dbReference type="Gene3D" id="1.10.287.470">
    <property type="entry name" value="Helix hairpin bin"/>
    <property type="match status" value="1"/>
</dbReference>
<feature type="chain" id="PRO_5022748421" evidence="5">
    <location>
        <begin position="20"/>
        <end position="559"/>
    </location>
</feature>
<dbReference type="RefSeq" id="WP_149817214.1">
    <property type="nucleotide sequence ID" value="NZ_VUOA01000019.1"/>
</dbReference>
<feature type="region of interest" description="Disordered" evidence="4">
    <location>
        <begin position="532"/>
        <end position="559"/>
    </location>
</feature>
<keyword evidence="5" id="KW-0732">Signal</keyword>
<dbReference type="Pfam" id="PF25954">
    <property type="entry name" value="Beta-barrel_RND_2"/>
    <property type="match status" value="1"/>
</dbReference>
<dbReference type="GO" id="GO:1990195">
    <property type="term" value="C:macrolide transmembrane transporter complex"/>
    <property type="evidence" value="ECO:0007669"/>
    <property type="project" value="InterPro"/>
</dbReference>
<evidence type="ECO:0000313" key="8">
    <source>
        <dbReference type="EMBL" id="KAA2237423.1"/>
    </source>
</evidence>
<dbReference type="OrthoDB" id="9791520at2"/>
<dbReference type="Pfam" id="PF25917">
    <property type="entry name" value="BSH_RND"/>
    <property type="match status" value="1"/>
</dbReference>
<feature type="region of interest" description="Disordered" evidence="4">
    <location>
        <begin position="373"/>
        <end position="402"/>
    </location>
</feature>
<evidence type="ECO:0000256" key="5">
    <source>
        <dbReference type="SAM" id="SignalP"/>
    </source>
</evidence>
<organism evidence="8 9">
    <name type="scientific">Salinarimonas soli</name>
    <dbReference type="NCBI Taxonomy" id="1638099"/>
    <lineage>
        <taxon>Bacteria</taxon>
        <taxon>Pseudomonadati</taxon>
        <taxon>Pseudomonadota</taxon>
        <taxon>Alphaproteobacteria</taxon>
        <taxon>Hyphomicrobiales</taxon>
        <taxon>Salinarimonadaceae</taxon>
        <taxon>Salinarimonas</taxon>
    </lineage>
</organism>
<dbReference type="InterPro" id="IPR050465">
    <property type="entry name" value="UPF0194_transport"/>
</dbReference>
<evidence type="ECO:0000256" key="3">
    <source>
        <dbReference type="SAM" id="Coils"/>
    </source>
</evidence>
<evidence type="ECO:0000313" key="9">
    <source>
        <dbReference type="Proteomes" id="UP000323142"/>
    </source>
</evidence>
<dbReference type="Gene3D" id="2.40.30.170">
    <property type="match status" value="1"/>
</dbReference>
<dbReference type="GO" id="GO:0030313">
    <property type="term" value="C:cell envelope"/>
    <property type="evidence" value="ECO:0007669"/>
    <property type="project" value="UniProtKB-SubCell"/>
</dbReference>
<feature type="compositionally biased region" description="Low complexity" evidence="4">
    <location>
        <begin position="538"/>
        <end position="559"/>
    </location>
</feature>
<dbReference type="GO" id="GO:1990961">
    <property type="term" value="P:xenobiotic detoxification by transmembrane export across the plasma membrane"/>
    <property type="evidence" value="ECO:0007669"/>
    <property type="project" value="InterPro"/>
</dbReference>
<name>A0A5B2VD47_9HYPH</name>
<keyword evidence="9" id="KW-1185">Reference proteome</keyword>
<dbReference type="EMBL" id="VUOA01000019">
    <property type="protein sequence ID" value="KAA2237423.1"/>
    <property type="molecule type" value="Genomic_DNA"/>
</dbReference>
<feature type="domain" description="Multidrug resistance protein MdtA-like barrel-sandwich hybrid" evidence="6">
    <location>
        <begin position="58"/>
        <end position="264"/>
    </location>
</feature>
<dbReference type="InterPro" id="IPR058792">
    <property type="entry name" value="Beta-barrel_RND_2"/>
</dbReference>
<feature type="coiled-coil region" evidence="3">
    <location>
        <begin position="133"/>
        <end position="160"/>
    </location>
</feature>
<dbReference type="GO" id="GO:0019898">
    <property type="term" value="C:extrinsic component of membrane"/>
    <property type="evidence" value="ECO:0007669"/>
    <property type="project" value="InterPro"/>
</dbReference>
<dbReference type="Proteomes" id="UP000323142">
    <property type="component" value="Unassembled WGS sequence"/>
</dbReference>
<protein>
    <submittedName>
        <fullName evidence="8">HlyD family secretion protein</fullName>
    </submittedName>
</protein>
<accession>A0A5B2VD47</accession>
<dbReference type="InterPro" id="IPR030190">
    <property type="entry name" value="MacA_alpha-hairpin_sf"/>
</dbReference>
<dbReference type="SUPFAM" id="SSF111369">
    <property type="entry name" value="HlyD-like secretion proteins"/>
    <property type="match status" value="2"/>
</dbReference>
<proteinExistence type="predicted"/>
<evidence type="ECO:0000259" key="6">
    <source>
        <dbReference type="Pfam" id="PF25917"/>
    </source>
</evidence>
<dbReference type="PANTHER" id="PTHR32347">
    <property type="entry name" value="EFFLUX SYSTEM COMPONENT YKNX-RELATED"/>
    <property type="match status" value="1"/>
</dbReference>